<dbReference type="GO" id="GO:0016853">
    <property type="term" value="F:isomerase activity"/>
    <property type="evidence" value="ECO:0007669"/>
    <property type="project" value="UniProtKB-KW"/>
</dbReference>
<dbReference type="GO" id="GO:0003857">
    <property type="term" value="F:(3S)-3-hydroxyacyl-CoA dehydrogenase (NAD+) activity"/>
    <property type="evidence" value="ECO:0007669"/>
    <property type="project" value="TreeGrafter"/>
</dbReference>
<evidence type="ECO:0008006" key="6">
    <source>
        <dbReference type="Google" id="ProtNLM"/>
    </source>
</evidence>
<dbReference type="GO" id="GO:0016829">
    <property type="term" value="F:lyase activity"/>
    <property type="evidence" value="ECO:0007669"/>
    <property type="project" value="UniProtKB-KW"/>
</dbReference>
<reference evidence="4 5" key="1">
    <citation type="submission" date="2018-06" db="EMBL/GenBank/DDBJ databases">
        <authorList>
            <person name="Feng T."/>
            <person name="Jeon C.O."/>
        </authorList>
    </citation>
    <scope>NUCLEOTIDE SEQUENCE [LARGE SCALE GENOMIC DNA]</scope>
    <source>
        <strain evidence="4 5">S23</strain>
    </source>
</reference>
<evidence type="ECO:0000313" key="5">
    <source>
        <dbReference type="Proteomes" id="UP000255165"/>
    </source>
</evidence>
<keyword evidence="2" id="KW-0456">Lyase</keyword>
<comment type="caution">
    <text evidence="4">The sequence shown here is derived from an EMBL/GenBank/DDBJ whole genome shotgun (WGS) entry which is preliminary data.</text>
</comment>
<keyword evidence="1" id="KW-0413">Isomerase</keyword>
<keyword evidence="3" id="KW-0511">Multifunctional enzyme</keyword>
<accession>A0A370P238</accession>
<name>A0A370P238_9BURK</name>
<dbReference type="InterPro" id="IPR029045">
    <property type="entry name" value="ClpP/crotonase-like_dom_sf"/>
</dbReference>
<dbReference type="InterPro" id="IPR001753">
    <property type="entry name" value="Enoyl-CoA_hydra/iso"/>
</dbReference>
<organism evidence="4 5">
    <name type="scientific">Cupriavidus lacunae</name>
    <dbReference type="NCBI Taxonomy" id="2666307"/>
    <lineage>
        <taxon>Bacteria</taxon>
        <taxon>Pseudomonadati</taxon>
        <taxon>Pseudomonadota</taxon>
        <taxon>Betaproteobacteria</taxon>
        <taxon>Burkholderiales</taxon>
        <taxon>Burkholderiaceae</taxon>
        <taxon>Cupriavidus</taxon>
    </lineage>
</organism>
<sequence length="176" mass="19338">MVVRSTCLRIGMTLKVDYARLWCRAGVGACNALPVASPGARLALPDVNFGFMPGAEGTQRLPRLIGLEKAARMMLTEAAVTGHEACELGLVDEVVQGDVVDGARKFARCLIEQGTPTRRTRDLPVKVDSVHVQELFAGLRADFQRAFPEDNGRQFIIGQRQISRPKRVCELYEGDI</sequence>
<dbReference type="AlphaFoldDB" id="A0A370P238"/>
<keyword evidence="5" id="KW-1185">Reference proteome</keyword>
<dbReference type="EMBL" id="QKWJ01000002">
    <property type="protein sequence ID" value="RDK11929.1"/>
    <property type="molecule type" value="Genomic_DNA"/>
</dbReference>
<dbReference type="PANTHER" id="PTHR23309">
    <property type="entry name" value="3-HYDROXYACYL-COA DEHYROGENASE"/>
    <property type="match status" value="1"/>
</dbReference>
<dbReference type="CDD" id="cd06558">
    <property type="entry name" value="crotonase-like"/>
    <property type="match status" value="1"/>
</dbReference>
<dbReference type="Gene3D" id="3.90.226.10">
    <property type="entry name" value="2-enoyl-CoA Hydratase, Chain A, domain 1"/>
    <property type="match status" value="1"/>
</dbReference>
<dbReference type="SUPFAM" id="SSF52096">
    <property type="entry name" value="ClpP/crotonase"/>
    <property type="match status" value="1"/>
</dbReference>
<dbReference type="GO" id="GO:0006635">
    <property type="term" value="P:fatty acid beta-oxidation"/>
    <property type="evidence" value="ECO:0007669"/>
    <property type="project" value="TreeGrafter"/>
</dbReference>
<evidence type="ECO:0000256" key="2">
    <source>
        <dbReference type="ARBA" id="ARBA00023239"/>
    </source>
</evidence>
<dbReference type="Pfam" id="PF00378">
    <property type="entry name" value="ECH_1"/>
    <property type="match status" value="1"/>
</dbReference>
<evidence type="ECO:0000256" key="3">
    <source>
        <dbReference type="ARBA" id="ARBA00023268"/>
    </source>
</evidence>
<dbReference type="PANTHER" id="PTHR23309:SF49">
    <property type="entry name" value="PEROXISOMAL BIFUNCTIONAL ENZYME"/>
    <property type="match status" value="1"/>
</dbReference>
<evidence type="ECO:0000256" key="1">
    <source>
        <dbReference type="ARBA" id="ARBA00023235"/>
    </source>
</evidence>
<dbReference type="Proteomes" id="UP000255165">
    <property type="component" value="Unassembled WGS sequence"/>
</dbReference>
<proteinExistence type="predicted"/>
<gene>
    <name evidence="4" type="ORF">DN412_03295</name>
</gene>
<protein>
    <recommendedName>
        <fullName evidence="6">Enoyl-CoA hydratase/isomerase family protein</fullName>
    </recommendedName>
</protein>
<evidence type="ECO:0000313" key="4">
    <source>
        <dbReference type="EMBL" id="RDK11929.1"/>
    </source>
</evidence>